<evidence type="ECO:0008006" key="4">
    <source>
        <dbReference type="Google" id="ProtNLM"/>
    </source>
</evidence>
<organism evidence="2 3">
    <name type="scientific">Herbidospora galbida</name>
    <dbReference type="NCBI Taxonomy" id="2575442"/>
    <lineage>
        <taxon>Bacteria</taxon>
        <taxon>Bacillati</taxon>
        <taxon>Actinomycetota</taxon>
        <taxon>Actinomycetes</taxon>
        <taxon>Streptosporangiales</taxon>
        <taxon>Streptosporangiaceae</taxon>
        <taxon>Herbidospora</taxon>
    </lineage>
</organism>
<keyword evidence="1" id="KW-0812">Transmembrane</keyword>
<name>A0A4U3MC06_9ACTN</name>
<proteinExistence type="predicted"/>
<evidence type="ECO:0000313" key="2">
    <source>
        <dbReference type="EMBL" id="TKK85942.1"/>
    </source>
</evidence>
<feature type="transmembrane region" description="Helical" evidence="1">
    <location>
        <begin position="9"/>
        <end position="28"/>
    </location>
</feature>
<accession>A0A4U3MC06</accession>
<keyword evidence="3" id="KW-1185">Reference proteome</keyword>
<dbReference type="Proteomes" id="UP000308705">
    <property type="component" value="Unassembled WGS sequence"/>
</dbReference>
<dbReference type="EMBL" id="SZQA01000024">
    <property type="protein sequence ID" value="TKK85942.1"/>
    <property type="molecule type" value="Genomic_DNA"/>
</dbReference>
<keyword evidence="1" id="KW-1133">Transmembrane helix</keyword>
<dbReference type="OrthoDB" id="4559359at2"/>
<keyword evidence="1" id="KW-0472">Membrane</keyword>
<dbReference type="AlphaFoldDB" id="A0A4U3MC06"/>
<evidence type="ECO:0000313" key="3">
    <source>
        <dbReference type="Proteomes" id="UP000308705"/>
    </source>
</evidence>
<feature type="transmembrane region" description="Helical" evidence="1">
    <location>
        <begin position="40"/>
        <end position="65"/>
    </location>
</feature>
<feature type="transmembrane region" description="Helical" evidence="1">
    <location>
        <begin position="110"/>
        <end position="133"/>
    </location>
</feature>
<evidence type="ECO:0000256" key="1">
    <source>
        <dbReference type="SAM" id="Phobius"/>
    </source>
</evidence>
<comment type="caution">
    <text evidence="2">The sequence shown here is derived from an EMBL/GenBank/DDBJ whole genome shotgun (WGS) entry which is preliminary data.</text>
</comment>
<gene>
    <name evidence="2" type="ORF">FDA94_23890</name>
</gene>
<feature type="transmembrane region" description="Helical" evidence="1">
    <location>
        <begin position="86"/>
        <end position="104"/>
    </location>
</feature>
<reference evidence="2 3" key="1">
    <citation type="submission" date="2019-04" db="EMBL/GenBank/DDBJ databases">
        <title>Herbidospora sp. NEAU-GS14.nov., a novel actinomycete isolated from soil.</title>
        <authorList>
            <person name="Han L."/>
        </authorList>
    </citation>
    <scope>NUCLEOTIDE SEQUENCE [LARGE SCALE GENOMIC DNA]</scope>
    <source>
        <strain evidence="2 3">NEAU-GS14</strain>
    </source>
</reference>
<dbReference type="RefSeq" id="WP_137249307.1">
    <property type="nucleotide sequence ID" value="NZ_SZQA01000024.1"/>
</dbReference>
<sequence>MTMLEKRAWVYLLVTLVIYGGYVVVILGRSGAGPLTEVDYVPVLLWSLGISIGASIVVGIVAGMIGDQSTRTDVRDKEIDQLGDRIGQAFTVIGALGAFVLALVEAPYFWIANAIYLGFALSMIVGSLAKVVAYRRGGFQQW</sequence>
<protein>
    <recommendedName>
        <fullName evidence="4">DUF2178 domain-containing protein</fullName>
    </recommendedName>
</protein>